<keyword evidence="2" id="KW-0732">Signal</keyword>
<accession>A0ABN2M1K1</accession>
<dbReference type="Proteomes" id="UP001499938">
    <property type="component" value="Unassembled WGS sequence"/>
</dbReference>
<protein>
    <submittedName>
        <fullName evidence="5">Polysaccharide deacetylase family protein</fullName>
    </submittedName>
</protein>
<organism evidence="5 6">
    <name type="scientific">Nostocoides veronense</name>
    <dbReference type="NCBI Taxonomy" id="330836"/>
    <lineage>
        <taxon>Bacteria</taxon>
        <taxon>Bacillati</taxon>
        <taxon>Actinomycetota</taxon>
        <taxon>Actinomycetes</taxon>
        <taxon>Micrococcales</taxon>
        <taxon>Intrasporangiaceae</taxon>
        <taxon>Nostocoides</taxon>
    </lineage>
</organism>
<dbReference type="InterPro" id="IPR051398">
    <property type="entry name" value="Polysacch_Deacetylase"/>
</dbReference>
<feature type="domain" description="NodB homology" evidence="4">
    <location>
        <begin position="246"/>
        <end position="333"/>
    </location>
</feature>
<feature type="region of interest" description="Disordered" evidence="3">
    <location>
        <begin position="1"/>
        <end position="21"/>
    </location>
</feature>
<dbReference type="Pfam" id="PF01522">
    <property type="entry name" value="Polysacc_deac_1"/>
    <property type="match status" value="1"/>
</dbReference>
<dbReference type="InterPro" id="IPR002509">
    <property type="entry name" value="NODB_dom"/>
</dbReference>
<comment type="subcellular location">
    <subcellularLocation>
        <location evidence="1">Secreted</location>
    </subcellularLocation>
</comment>
<name>A0ABN2M1K1_9MICO</name>
<dbReference type="EMBL" id="BAAAPO010000051">
    <property type="protein sequence ID" value="GAA1806204.1"/>
    <property type="molecule type" value="Genomic_DNA"/>
</dbReference>
<evidence type="ECO:0000256" key="3">
    <source>
        <dbReference type="SAM" id="MobiDB-lite"/>
    </source>
</evidence>
<dbReference type="Gene3D" id="3.20.20.370">
    <property type="entry name" value="Glycoside hydrolase/deacetylase"/>
    <property type="match status" value="1"/>
</dbReference>
<comment type="caution">
    <text evidence="5">The sequence shown here is derived from an EMBL/GenBank/DDBJ whole genome shotgun (WGS) entry which is preliminary data.</text>
</comment>
<evidence type="ECO:0000259" key="4">
    <source>
        <dbReference type="Pfam" id="PF01522"/>
    </source>
</evidence>
<gene>
    <name evidence="5" type="ORF">GCM10009811_32170</name>
</gene>
<evidence type="ECO:0000256" key="2">
    <source>
        <dbReference type="ARBA" id="ARBA00022729"/>
    </source>
</evidence>
<proteinExistence type="predicted"/>
<dbReference type="PANTHER" id="PTHR34216:SF3">
    <property type="entry name" value="POLY-BETA-1,6-N-ACETYL-D-GLUCOSAMINE N-DEACETYLASE"/>
    <property type="match status" value="1"/>
</dbReference>
<evidence type="ECO:0000256" key="1">
    <source>
        <dbReference type="ARBA" id="ARBA00004613"/>
    </source>
</evidence>
<reference evidence="5 6" key="1">
    <citation type="journal article" date="2019" name="Int. J. Syst. Evol. Microbiol.">
        <title>The Global Catalogue of Microorganisms (GCM) 10K type strain sequencing project: providing services to taxonomists for standard genome sequencing and annotation.</title>
        <authorList>
            <consortium name="The Broad Institute Genomics Platform"/>
            <consortium name="The Broad Institute Genome Sequencing Center for Infectious Disease"/>
            <person name="Wu L."/>
            <person name="Ma J."/>
        </authorList>
    </citation>
    <scope>NUCLEOTIDE SEQUENCE [LARGE SCALE GENOMIC DNA]</scope>
    <source>
        <strain evidence="5 6">JCM 15592</strain>
    </source>
</reference>
<dbReference type="SUPFAM" id="SSF88713">
    <property type="entry name" value="Glycoside hydrolase/deacetylase"/>
    <property type="match status" value="1"/>
</dbReference>
<dbReference type="PANTHER" id="PTHR34216">
    <property type="match status" value="1"/>
</dbReference>
<evidence type="ECO:0000313" key="5">
    <source>
        <dbReference type="EMBL" id="GAA1806204.1"/>
    </source>
</evidence>
<keyword evidence="6" id="KW-1185">Reference proteome</keyword>
<feature type="compositionally biased region" description="Low complexity" evidence="3">
    <location>
        <begin position="1"/>
        <end position="19"/>
    </location>
</feature>
<sequence length="395" mass="43638">MDQSATPSNTSASPTTDPTKAVRAEADRLAASYDYGKAVRLLKGVAGSESQISTIEAAKAAAKRFPDNTTISHLFYHSLIVDTKRAFASPTAKGYDDYMATVGEFRAHLEDLYDRGYVLVSPERIGQLDETGTMVPSPIYLPPGKTPFVLSIDDVSYYEYMKVDGFAQRLAVNPRGEVVNDYVDATGQKHQGRYDVVPIVDDFVTKHPDFSYRGDKGTIGLTGYNGVLGYRTSVREYGDTPTTRSEIAKATKVATAMRADGWRFASHSWGHINFTTDSVASLRADAQRWRTEVEPIVGETKELIFPFGADISGMTPYGEANPKYALLHNEFGFDYFFPIDTSVPAWMQFSGASLRQARINVDGLSMGRALKNKNSVLWKFIDVKRSIDHSRPSLG</sequence>
<evidence type="ECO:0000313" key="6">
    <source>
        <dbReference type="Proteomes" id="UP001499938"/>
    </source>
</evidence>
<dbReference type="InterPro" id="IPR011330">
    <property type="entry name" value="Glyco_hydro/deAcase_b/a-brl"/>
</dbReference>